<feature type="transmembrane region" description="Helical" evidence="5">
    <location>
        <begin position="143"/>
        <end position="162"/>
    </location>
</feature>
<evidence type="ECO:0000256" key="4">
    <source>
        <dbReference type="ARBA" id="ARBA00023136"/>
    </source>
</evidence>
<dbReference type="GeneID" id="63746472"/>
<feature type="transmembrane region" description="Helical" evidence="5">
    <location>
        <begin position="286"/>
        <end position="305"/>
    </location>
</feature>
<feature type="transmembrane region" description="Helical" evidence="5">
    <location>
        <begin position="357"/>
        <end position="375"/>
    </location>
</feature>
<dbReference type="Proteomes" id="UP000184383">
    <property type="component" value="Unassembled WGS sequence"/>
</dbReference>
<dbReference type="AlphaFoldDB" id="A0A1L9RPR5"/>
<evidence type="ECO:0000256" key="1">
    <source>
        <dbReference type="ARBA" id="ARBA00004141"/>
    </source>
</evidence>
<feature type="domain" description="Wax synthase" evidence="6">
    <location>
        <begin position="234"/>
        <end position="321"/>
    </location>
</feature>
<name>A0A1L9RPR5_ASPWE</name>
<evidence type="ECO:0000256" key="2">
    <source>
        <dbReference type="ARBA" id="ARBA00022692"/>
    </source>
</evidence>
<evidence type="ECO:0000259" key="6">
    <source>
        <dbReference type="Pfam" id="PF13813"/>
    </source>
</evidence>
<organism evidence="7 8">
    <name type="scientific">Aspergillus wentii DTO 134E9</name>
    <dbReference type="NCBI Taxonomy" id="1073089"/>
    <lineage>
        <taxon>Eukaryota</taxon>
        <taxon>Fungi</taxon>
        <taxon>Dikarya</taxon>
        <taxon>Ascomycota</taxon>
        <taxon>Pezizomycotina</taxon>
        <taxon>Eurotiomycetes</taxon>
        <taxon>Eurotiomycetidae</taxon>
        <taxon>Eurotiales</taxon>
        <taxon>Aspergillaceae</taxon>
        <taxon>Aspergillus</taxon>
        <taxon>Aspergillus subgen. Cremei</taxon>
    </lineage>
</organism>
<evidence type="ECO:0000313" key="7">
    <source>
        <dbReference type="EMBL" id="OJJ36950.1"/>
    </source>
</evidence>
<dbReference type="OrthoDB" id="1077582at2759"/>
<evidence type="ECO:0000313" key="8">
    <source>
        <dbReference type="Proteomes" id="UP000184383"/>
    </source>
</evidence>
<accession>A0A1L9RPR5</accession>
<keyword evidence="8" id="KW-1185">Reference proteome</keyword>
<comment type="subcellular location">
    <subcellularLocation>
        <location evidence="1">Membrane</location>
        <topology evidence="1">Multi-pass membrane protein</topology>
    </subcellularLocation>
</comment>
<feature type="transmembrane region" description="Helical" evidence="5">
    <location>
        <begin position="200"/>
        <end position="226"/>
    </location>
</feature>
<evidence type="ECO:0000256" key="5">
    <source>
        <dbReference type="SAM" id="Phobius"/>
    </source>
</evidence>
<keyword evidence="3 5" id="KW-1133">Transmembrane helix</keyword>
<reference evidence="8" key="1">
    <citation type="journal article" date="2017" name="Genome Biol.">
        <title>Comparative genomics reveals high biological diversity and specific adaptations in the industrially and medically important fungal genus Aspergillus.</title>
        <authorList>
            <person name="de Vries R.P."/>
            <person name="Riley R."/>
            <person name="Wiebenga A."/>
            <person name="Aguilar-Osorio G."/>
            <person name="Amillis S."/>
            <person name="Uchima C.A."/>
            <person name="Anderluh G."/>
            <person name="Asadollahi M."/>
            <person name="Askin M."/>
            <person name="Barry K."/>
            <person name="Battaglia E."/>
            <person name="Bayram O."/>
            <person name="Benocci T."/>
            <person name="Braus-Stromeyer S.A."/>
            <person name="Caldana C."/>
            <person name="Canovas D."/>
            <person name="Cerqueira G.C."/>
            <person name="Chen F."/>
            <person name="Chen W."/>
            <person name="Choi C."/>
            <person name="Clum A."/>
            <person name="Dos Santos R.A."/>
            <person name="Damasio A.R."/>
            <person name="Diallinas G."/>
            <person name="Emri T."/>
            <person name="Fekete E."/>
            <person name="Flipphi M."/>
            <person name="Freyberg S."/>
            <person name="Gallo A."/>
            <person name="Gournas C."/>
            <person name="Habgood R."/>
            <person name="Hainaut M."/>
            <person name="Harispe M.L."/>
            <person name="Henrissat B."/>
            <person name="Hilden K.S."/>
            <person name="Hope R."/>
            <person name="Hossain A."/>
            <person name="Karabika E."/>
            <person name="Karaffa L."/>
            <person name="Karanyi Z."/>
            <person name="Krasevec N."/>
            <person name="Kuo A."/>
            <person name="Kusch H."/>
            <person name="LaButti K."/>
            <person name="Lagendijk E.L."/>
            <person name="Lapidus A."/>
            <person name="Levasseur A."/>
            <person name="Lindquist E."/>
            <person name="Lipzen A."/>
            <person name="Logrieco A.F."/>
            <person name="MacCabe A."/>
            <person name="Maekelae M.R."/>
            <person name="Malavazi I."/>
            <person name="Melin P."/>
            <person name="Meyer V."/>
            <person name="Mielnichuk N."/>
            <person name="Miskei M."/>
            <person name="Molnar A.P."/>
            <person name="Mule G."/>
            <person name="Ngan C.Y."/>
            <person name="Orejas M."/>
            <person name="Orosz E."/>
            <person name="Ouedraogo J.P."/>
            <person name="Overkamp K.M."/>
            <person name="Park H.-S."/>
            <person name="Perrone G."/>
            <person name="Piumi F."/>
            <person name="Punt P.J."/>
            <person name="Ram A.F."/>
            <person name="Ramon A."/>
            <person name="Rauscher S."/>
            <person name="Record E."/>
            <person name="Riano-Pachon D.M."/>
            <person name="Robert V."/>
            <person name="Roehrig J."/>
            <person name="Ruller R."/>
            <person name="Salamov A."/>
            <person name="Salih N.S."/>
            <person name="Samson R.A."/>
            <person name="Sandor E."/>
            <person name="Sanguinetti M."/>
            <person name="Schuetze T."/>
            <person name="Sepcic K."/>
            <person name="Shelest E."/>
            <person name="Sherlock G."/>
            <person name="Sophianopoulou V."/>
            <person name="Squina F.M."/>
            <person name="Sun H."/>
            <person name="Susca A."/>
            <person name="Todd R.B."/>
            <person name="Tsang A."/>
            <person name="Unkles S.E."/>
            <person name="van de Wiele N."/>
            <person name="van Rossen-Uffink D."/>
            <person name="Oliveira J.V."/>
            <person name="Vesth T.C."/>
            <person name="Visser J."/>
            <person name="Yu J.-H."/>
            <person name="Zhou M."/>
            <person name="Andersen M.R."/>
            <person name="Archer D.B."/>
            <person name="Baker S.E."/>
            <person name="Benoit I."/>
            <person name="Brakhage A.A."/>
            <person name="Braus G.H."/>
            <person name="Fischer R."/>
            <person name="Frisvad J.C."/>
            <person name="Goldman G.H."/>
            <person name="Houbraken J."/>
            <person name="Oakley B."/>
            <person name="Pocsi I."/>
            <person name="Scazzocchio C."/>
            <person name="Seiboth B."/>
            <person name="vanKuyk P.A."/>
            <person name="Wortman J."/>
            <person name="Dyer P.S."/>
            <person name="Grigoriev I.V."/>
        </authorList>
    </citation>
    <scope>NUCLEOTIDE SEQUENCE [LARGE SCALE GENOMIC DNA]</scope>
    <source>
        <strain evidence="8">DTO 134E9</strain>
    </source>
</reference>
<keyword evidence="4 5" id="KW-0472">Membrane</keyword>
<dbReference type="GO" id="GO:0016020">
    <property type="term" value="C:membrane"/>
    <property type="evidence" value="ECO:0007669"/>
    <property type="project" value="UniProtKB-SubCell"/>
</dbReference>
<proteinExistence type="predicted"/>
<dbReference type="RefSeq" id="XP_040690626.1">
    <property type="nucleotide sequence ID" value="XM_040830624.1"/>
</dbReference>
<dbReference type="VEuPathDB" id="FungiDB:ASPWEDRAFT_170452"/>
<feature type="transmembrane region" description="Helical" evidence="5">
    <location>
        <begin position="59"/>
        <end position="78"/>
    </location>
</feature>
<dbReference type="InterPro" id="IPR032805">
    <property type="entry name" value="Wax_synthase_dom"/>
</dbReference>
<evidence type="ECO:0000256" key="3">
    <source>
        <dbReference type="ARBA" id="ARBA00022989"/>
    </source>
</evidence>
<dbReference type="EMBL" id="KV878211">
    <property type="protein sequence ID" value="OJJ36950.1"/>
    <property type="molecule type" value="Genomic_DNA"/>
</dbReference>
<sequence>MSLFMQTLPIFIPISYFALSVGAFFIATTVQSRYLLPFILLPSYLSFRTADHWPGDVSSLWGLLICIWVAHSTSFLWLEDPEVWEETKRTHHGRIAKYIPVKYHRALKQWNNPRLLGTTRQSIPAYEYSPSIRRFTITRTAKLLAYCTAYTWGKTHIFPAWFMPIQFSEFDPSHQVYFRRLLSSSTPITPRETQMRAVFVLWWAFAAVSMLDAAHAALSLIAVPLLRLDTPSEWPPIFGLPSNAWSMRRFWGRFWHQIVVRPYKNHAKWLSRRIIGLRSGSGVDKVVVIFLIFLFSGVAHAGVAWQLGDHCGWGGDVWWFCMNFVAGAVEVVILKMVNIVMQRCGQKARWERLRGGLLGRAFGYMWVFGFLFWSVPKWQYAKVYCHLQDVLEME</sequence>
<dbReference type="STRING" id="1073089.A0A1L9RPR5"/>
<dbReference type="Pfam" id="PF13813">
    <property type="entry name" value="MBOAT_2"/>
    <property type="match status" value="1"/>
</dbReference>
<protein>
    <recommendedName>
        <fullName evidence="6">Wax synthase domain-containing protein</fullName>
    </recommendedName>
</protein>
<gene>
    <name evidence="7" type="ORF">ASPWEDRAFT_170452</name>
</gene>
<keyword evidence="2 5" id="KW-0812">Transmembrane</keyword>
<feature type="transmembrane region" description="Helical" evidence="5">
    <location>
        <begin position="317"/>
        <end position="337"/>
    </location>
</feature>
<feature type="transmembrane region" description="Helical" evidence="5">
    <location>
        <begin position="6"/>
        <end position="27"/>
    </location>
</feature>